<dbReference type="InterPro" id="IPR013128">
    <property type="entry name" value="Peptidase_C1A"/>
</dbReference>
<dbReference type="InterPro" id="IPR025660">
    <property type="entry name" value="Pept_his_AS"/>
</dbReference>
<dbReference type="SUPFAM" id="SSF54001">
    <property type="entry name" value="Cysteine proteinases"/>
    <property type="match status" value="1"/>
</dbReference>
<organism evidence="6 7">
    <name type="scientific">Flemingia macrophylla</name>
    <dbReference type="NCBI Taxonomy" id="520843"/>
    <lineage>
        <taxon>Eukaryota</taxon>
        <taxon>Viridiplantae</taxon>
        <taxon>Streptophyta</taxon>
        <taxon>Embryophyta</taxon>
        <taxon>Tracheophyta</taxon>
        <taxon>Spermatophyta</taxon>
        <taxon>Magnoliopsida</taxon>
        <taxon>eudicotyledons</taxon>
        <taxon>Gunneridae</taxon>
        <taxon>Pentapetalae</taxon>
        <taxon>rosids</taxon>
        <taxon>fabids</taxon>
        <taxon>Fabales</taxon>
        <taxon>Fabaceae</taxon>
        <taxon>Papilionoideae</taxon>
        <taxon>50 kb inversion clade</taxon>
        <taxon>NPAAA clade</taxon>
        <taxon>indigoferoid/millettioid clade</taxon>
        <taxon>Phaseoleae</taxon>
        <taxon>Flemingia</taxon>
    </lineage>
</organism>
<dbReference type="Gene3D" id="3.90.70.10">
    <property type="entry name" value="Cysteine proteinases"/>
    <property type="match status" value="1"/>
</dbReference>
<comment type="caution">
    <text evidence="6">The sequence shown here is derived from an EMBL/GenBank/DDBJ whole genome shotgun (WGS) entry which is preliminary data.</text>
</comment>
<dbReference type="PROSITE" id="PS00639">
    <property type="entry name" value="THIOL_PROTEASE_HIS"/>
    <property type="match status" value="1"/>
</dbReference>
<comment type="similarity">
    <text evidence="1">Belongs to the peptidase C1 family.</text>
</comment>
<accession>A0ABD1M793</accession>
<dbReference type="AlphaFoldDB" id="A0ABD1M793"/>
<keyword evidence="7" id="KW-1185">Reference proteome</keyword>
<dbReference type="Proteomes" id="UP001603857">
    <property type="component" value="Unassembled WGS sequence"/>
</dbReference>
<dbReference type="GO" id="GO:0008234">
    <property type="term" value="F:cysteine-type peptidase activity"/>
    <property type="evidence" value="ECO:0007669"/>
    <property type="project" value="UniProtKB-KW"/>
</dbReference>
<evidence type="ECO:0000313" key="7">
    <source>
        <dbReference type="Proteomes" id="UP001603857"/>
    </source>
</evidence>
<name>A0ABD1M793_9FABA</name>
<reference evidence="6 7" key="1">
    <citation type="submission" date="2024-08" db="EMBL/GenBank/DDBJ databases">
        <title>Insights into the chromosomal genome structure of Flemingia macrophylla.</title>
        <authorList>
            <person name="Ding Y."/>
            <person name="Zhao Y."/>
            <person name="Bi W."/>
            <person name="Wu M."/>
            <person name="Zhao G."/>
            <person name="Gong Y."/>
            <person name="Li W."/>
            <person name="Zhang P."/>
        </authorList>
    </citation>
    <scope>NUCLEOTIDE SEQUENCE [LARGE SCALE GENOMIC DNA]</scope>
    <source>
        <strain evidence="6">DYQJB</strain>
        <tissue evidence="6">Leaf</tissue>
    </source>
</reference>
<dbReference type="PANTHER" id="PTHR12411">
    <property type="entry name" value="CYSTEINE PROTEASE FAMILY C1-RELATED"/>
    <property type="match status" value="1"/>
</dbReference>
<evidence type="ECO:0000313" key="6">
    <source>
        <dbReference type="EMBL" id="KAL2331656.1"/>
    </source>
</evidence>
<evidence type="ECO:0000256" key="4">
    <source>
        <dbReference type="ARBA" id="ARBA00022807"/>
    </source>
</evidence>
<feature type="domain" description="Peptidase C1A papain C-terminal" evidence="5">
    <location>
        <begin position="23"/>
        <end position="207"/>
    </location>
</feature>
<protein>
    <recommendedName>
        <fullName evidence="5">Peptidase C1A papain C-terminal domain-containing protein</fullName>
    </recommendedName>
</protein>
<sequence length="230" mass="25848">MPTLLEGVKCWRLLPHHLAMLKARSKVTFIAKGHRGIKTFLLAFDHGIEGWINDVPHHCDNINGNEGCQDGAMETAFAFIKKMEALPQIKTIHFKDQMAYVARPNLETMLTDAVAHQPVSVGIYAGGYASQLYPKGIFCGSWGKNFNHGMTIVWYRGKNSNHGMTIVGKNINHGKYWIVKNSWASDRVNLAISDRSLILRIKMVLVAFSWKLATLSSINKITRQIDLLCL</sequence>
<evidence type="ECO:0000259" key="5">
    <source>
        <dbReference type="SMART" id="SM00645"/>
    </source>
</evidence>
<keyword evidence="4" id="KW-0788">Thiol protease</keyword>
<evidence type="ECO:0000256" key="1">
    <source>
        <dbReference type="ARBA" id="ARBA00008455"/>
    </source>
</evidence>
<dbReference type="Pfam" id="PF00112">
    <property type="entry name" value="Peptidase_C1"/>
    <property type="match status" value="1"/>
</dbReference>
<evidence type="ECO:0000256" key="2">
    <source>
        <dbReference type="ARBA" id="ARBA00022670"/>
    </source>
</evidence>
<keyword evidence="2" id="KW-0645">Protease</keyword>
<dbReference type="SMART" id="SM00645">
    <property type="entry name" value="Pept_C1"/>
    <property type="match status" value="1"/>
</dbReference>
<gene>
    <name evidence="6" type="ORF">Fmac_019237</name>
</gene>
<keyword evidence="3" id="KW-0378">Hydrolase</keyword>
<dbReference type="InterPro" id="IPR000668">
    <property type="entry name" value="Peptidase_C1A_C"/>
</dbReference>
<dbReference type="InterPro" id="IPR038765">
    <property type="entry name" value="Papain-like_cys_pep_sf"/>
</dbReference>
<dbReference type="EMBL" id="JBGMDY010000006">
    <property type="protein sequence ID" value="KAL2331656.1"/>
    <property type="molecule type" value="Genomic_DNA"/>
</dbReference>
<proteinExistence type="inferred from homology"/>
<evidence type="ECO:0000256" key="3">
    <source>
        <dbReference type="ARBA" id="ARBA00022801"/>
    </source>
</evidence>
<dbReference type="GO" id="GO:0006508">
    <property type="term" value="P:proteolysis"/>
    <property type="evidence" value="ECO:0007669"/>
    <property type="project" value="UniProtKB-KW"/>
</dbReference>